<dbReference type="GO" id="GO:0005667">
    <property type="term" value="C:transcription regulator complex"/>
    <property type="evidence" value="ECO:0007669"/>
    <property type="project" value="TreeGrafter"/>
</dbReference>
<dbReference type="GO" id="GO:0000981">
    <property type="term" value="F:DNA-binding transcription factor activity, RNA polymerase II-specific"/>
    <property type="evidence" value="ECO:0007669"/>
    <property type="project" value="TreeGrafter"/>
</dbReference>
<feature type="domain" description="C2H2-type" evidence="11">
    <location>
        <begin position="357"/>
        <end position="386"/>
    </location>
</feature>
<keyword evidence="7" id="KW-0804">Transcription</keyword>
<evidence type="ECO:0000256" key="8">
    <source>
        <dbReference type="ARBA" id="ARBA00023242"/>
    </source>
</evidence>
<dbReference type="PROSITE" id="PS00028">
    <property type="entry name" value="ZINC_FINGER_C2H2_1"/>
    <property type="match status" value="2"/>
</dbReference>
<keyword evidence="5" id="KW-0862">Zinc</keyword>
<keyword evidence="13" id="KW-1185">Reference proteome</keyword>
<dbReference type="PANTHER" id="PTHR14003">
    <property type="entry name" value="TRANSCRIPTIONAL REPRESSOR PROTEIN YY"/>
    <property type="match status" value="1"/>
</dbReference>
<feature type="region of interest" description="Disordered" evidence="10">
    <location>
        <begin position="227"/>
        <end position="330"/>
    </location>
</feature>
<evidence type="ECO:0000256" key="6">
    <source>
        <dbReference type="ARBA" id="ARBA00023015"/>
    </source>
</evidence>
<keyword evidence="3" id="KW-0677">Repeat</keyword>
<gene>
    <name evidence="12" type="ORF">D9615_005996</name>
</gene>
<evidence type="ECO:0000256" key="9">
    <source>
        <dbReference type="PROSITE-ProRule" id="PRU00042"/>
    </source>
</evidence>
<evidence type="ECO:0000256" key="1">
    <source>
        <dbReference type="ARBA" id="ARBA00006991"/>
    </source>
</evidence>
<dbReference type="EMBL" id="JAACJP010000017">
    <property type="protein sequence ID" value="KAF5379054.1"/>
    <property type="molecule type" value="Genomic_DNA"/>
</dbReference>
<dbReference type="GO" id="GO:0031519">
    <property type="term" value="C:PcG protein complex"/>
    <property type="evidence" value="ECO:0007669"/>
    <property type="project" value="TreeGrafter"/>
</dbReference>
<evidence type="ECO:0000313" key="12">
    <source>
        <dbReference type="EMBL" id="KAF5379054.1"/>
    </source>
</evidence>
<dbReference type="Gene3D" id="3.30.160.60">
    <property type="entry name" value="Classic Zinc Finger"/>
    <property type="match status" value="2"/>
</dbReference>
<evidence type="ECO:0000256" key="4">
    <source>
        <dbReference type="ARBA" id="ARBA00022771"/>
    </source>
</evidence>
<evidence type="ECO:0000256" key="5">
    <source>
        <dbReference type="ARBA" id="ARBA00022833"/>
    </source>
</evidence>
<evidence type="ECO:0000313" key="13">
    <source>
        <dbReference type="Proteomes" id="UP000565441"/>
    </source>
</evidence>
<feature type="compositionally biased region" description="Polar residues" evidence="10">
    <location>
        <begin position="24"/>
        <end position="36"/>
    </location>
</feature>
<feature type="compositionally biased region" description="Polar residues" evidence="10">
    <location>
        <begin position="431"/>
        <end position="441"/>
    </location>
</feature>
<feature type="compositionally biased region" description="Polar residues" evidence="10">
    <location>
        <begin position="72"/>
        <end position="101"/>
    </location>
</feature>
<dbReference type="PROSITE" id="PS50157">
    <property type="entry name" value="ZINC_FINGER_C2H2_2"/>
    <property type="match status" value="2"/>
</dbReference>
<feature type="compositionally biased region" description="Polar residues" evidence="10">
    <location>
        <begin position="271"/>
        <end position="285"/>
    </location>
</feature>
<feature type="region of interest" description="Disordered" evidence="10">
    <location>
        <begin position="200"/>
        <end position="219"/>
    </location>
</feature>
<feature type="region of interest" description="Disordered" evidence="10">
    <location>
        <begin position="70"/>
        <end position="106"/>
    </location>
</feature>
<dbReference type="SUPFAM" id="SSF57667">
    <property type="entry name" value="beta-beta-alpha zinc fingers"/>
    <property type="match status" value="1"/>
</dbReference>
<feature type="region of interest" description="Disordered" evidence="10">
    <location>
        <begin position="1"/>
        <end position="58"/>
    </location>
</feature>
<dbReference type="GO" id="GO:0008270">
    <property type="term" value="F:zinc ion binding"/>
    <property type="evidence" value="ECO:0007669"/>
    <property type="project" value="UniProtKB-KW"/>
</dbReference>
<dbReference type="PANTHER" id="PTHR14003:SF23">
    <property type="entry name" value="ZINC FINGER PROTEIN 143"/>
    <property type="match status" value="1"/>
</dbReference>
<evidence type="ECO:0000259" key="11">
    <source>
        <dbReference type="PROSITE" id="PS50157"/>
    </source>
</evidence>
<sequence length="528" mass="57684">MKPSAEDLPISGHFANYDHDKTLSRSFGESQGSLYPTESHRRHPTYVSPHHSNLPSQHYPLNAIFNHKQAGTAPTSYPESSQRTNARNTGNPYSPSYSSAGNGHFTDTIRLGAHAEPDLDQMPPTMSSIPQPIQSDRYLYHSGPSDTSSSHQRRIYDRHLLSNLERSSRCNPHYTEDVPEQLHPPLLLLPRNLSPEATHLEASYSPPAHSDSGGGVDRASYATFETDGLHNLPTPLHPPFQSSIPMRNDAGWSSASPPLAGAYDHAHLPDGSSSKMAQTQGSESPASPRFGLFSEPTDQVNADTAASSSSSKSQLQANPQAKKKKSKMHECEVCGKMFPRPSGLKTHMNTHNNLKPFPCGFAGCARTFTVRSNAKRHLRTHGVDTSVTRESAAPPYVVGFDTPTVLPSASAPHEMSQMPYKLRWMPPSLSSRTKAQHLTTLSDDDSEESDGGQEEEVLNSTVGWGRRRSALSIPFRAVVPSSSSGHDPHVPFEERDSYADAPLYPYHPSQFRILPGPAVASPQPNSAE</sequence>
<evidence type="ECO:0000256" key="10">
    <source>
        <dbReference type="SAM" id="MobiDB-lite"/>
    </source>
</evidence>
<keyword evidence="8" id="KW-0539">Nucleus</keyword>
<dbReference type="GO" id="GO:0000785">
    <property type="term" value="C:chromatin"/>
    <property type="evidence" value="ECO:0007669"/>
    <property type="project" value="TreeGrafter"/>
</dbReference>
<keyword evidence="2" id="KW-0479">Metal-binding</keyword>
<name>A0A8H5H9B6_9AGAR</name>
<dbReference type="SMART" id="SM00355">
    <property type="entry name" value="ZnF_C2H2"/>
    <property type="match status" value="2"/>
</dbReference>
<keyword evidence="4 9" id="KW-0863">Zinc-finger</keyword>
<dbReference type="InterPro" id="IPR013087">
    <property type="entry name" value="Znf_C2H2_type"/>
</dbReference>
<dbReference type="OrthoDB" id="6077919at2759"/>
<comment type="caution">
    <text evidence="12">The sequence shown here is derived from an EMBL/GenBank/DDBJ whole genome shotgun (WGS) entry which is preliminary data.</text>
</comment>
<dbReference type="GO" id="GO:0000978">
    <property type="term" value="F:RNA polymerase II cis-regulatory region sequence-specific DNA binding"/>
    <property type="evidence" value="ECO:0007669"/>
    <property type="project" value="TreeGrafter"/>
</dbReference>
<reference evidence="12 13" key="1">
    <citation type="journal article" date="2020" name="ISME J.">
        <title>Uncovering the hidden diversity of litter-decomposition mechanisms in mushroom-forming fungi.</title>
        <authorList>
            <person name="Floudas D."/>
            <person name="Bentzer J."/>
            <person name="Ahren D."/>
            <person name="Johansson T."/>
            <person name="Persson P."/>
            <person name="Tunlid A."/>
        </authorList>
    </citation>
    <scope>NUCLEOTIDE SEQUENCE [LARGE SCALE GENOMIC DNA]</scope>
    <source>
        <strain evidence="12 13">CBS 661.87</strain>
    </source>
</reference>
<dbReference type="Pfam" id="PF00096">
    <property type="entry name" value="zf-C2H2"/>
    <property type="match status" value="2"/>
</dbReference>
<feature type="compositionally biased region" description="Acidic residues" evidence="10">
    <location>
        <begin position="442"/>
        <end position="457"/>
    </location>
</feature>
<comment type="similarity">
    <text evidence="1">Belongs to the krueppel C2H2-type zinc-finger protein family.</text>
</comment>
<organism evidence="12 13">
    <name type="scientific">Tricholomella constricta</name>
    <dbReference type="NCBI Taxonomy" id="117010"/>
    <lineage>
        <taxon>Eukaryota</taxon>
        <taxon>Fungi</taxon>
        <taxon>Dikarya</taxon>
        <taxon>Basidiomycota</taxon>
        <taxon>Agaricomycotina</taxon>
        <taxon>Agaricomycetes</taxon>
        <taxon>Agaricomycetidae</taxon>
        <taxon>Agaricales</taxon>
        <taxon>Tricholomatineae</taxon>
        <taxon>Lyophyllaceae</taxon>
        <taxon>Tricholomella</taxon>
    </lineage>
</organism>
<evidence type="ECO:0000256" key="7">
    <source>
        <dbReference type="ARBA" id="ARBA00023163"/>
    </source>
</evidence>
<dbReference type="FunFam" id="3.30.160.60:FF:000761">
    <property type="entry name" value="Zinc finger protein 449"/>
    <property type="match status" value="1"/>
</dbReference>
<dbReference type="AlphaFoldDB" id="A0A8H5H9B6"/>
<evidence type="ECO:0000256" key="3">
    <source>
        <dbReference type="ARBA" id="ARBA00022737"/>
    </source>
</evidence>
<protein>
    <recommendedName>
        <fullName evidence="11">C2H2-type domain-containing protein</fullName>
    </recommendedName>
</protein>
<feature type="compositionally biased region" description="Polar residues" evidence="10">
    <location>
        <begin position="240"/>
        <end position="256"/>
    </location>
</feature>
<proteinExistence type="inferred from homology"/>
<feature type="domain" description="C2H2-type" evidence="11">
    <location>
        <begin position="329"/>
        <end position="356"/>
    </location>
</feature>
<dbReference type="InterPro" id="IPR036236">
    <property type="entry name" value="Znf_C2H2_sf"/>
</dbReference>
<dbReference type="Proteomes" id="UP000565441">
    <property type="component" value="Unassembled WGS sequence"/>
</dbReference>
<feature type="region of interest" description="Disordered" evidence="10">
    <location>
        <begin position="431"/>
        <end position="461"/>
    </location>
</feature>
<feature type="compositionally biased region" description="Polar residues" evidence="10">
    <location>
        <begin position="296"/>
        <end position="306"/>
    </location>
</feature>
<accession>A0A8H5H9B6</accession>
<evidence type="ECO:0000256" key="2">
    <source>
        <dbReference type="ARBA" id="ARBA00022723"/>
    </source>
</evidence>
<keyword evidence="6" id="KW-0805">Transcription regulation</keyword>